<protein>
    <submittedName>
        <fullName evidence="4">HU family DNA-binding protein</fullName>
    </submittedName>
</protein>
<keyword evidence="2 4" id="KW-0238">DNA-binding</keyword>
<name>A0ABY8Q873_9RHOB</name>
<dbReference type="Gene3D" id="4.10.520.10">
    <property type="entry name" value="IHF-like DNA-binding proteins"/>
    <property type="match status" value="1"/>
</dbReference>
<gene>
    <name evidence="4" type="ORF">QF092_03345</name>
</gene>
<feature type="region of interest" description="Disordered" evidence="3">
    <location>
        <begin position="113"/>
        <end position="150"/>
    </location>
</feature>
<dbReference type="InterPro" id="IPR010992">
    <property type="entry name" value="IHF-like_DNA-bd_dom_sf"/>
</dbReference>
<keyword evidence="5" id="KW-1185">Reference proteome</keyword>
<sequence>MATSIAKKKSSTPKSPTAKPTVKAIISAPKVAVPDMPSLVAEASVEAVEAEPKSAAPQLKKKDLIARVVAAMDGKKKGQVKEIVEATLAALGEALANGESLNLPPFGRARIARQKGEGKTSSMTVKLRGAGEKNASKGPKQALAEAGEDD</sequence>
<feature type="compositionally biased region" description="Basic residues" evidence="3">
    <location>
        <begin position="1"/>
        <end position="11"/>
    </location>
</feature>
<feature type="compositionally biased region" description="Low complexity" evidence="3">
    <location>
        <begin position="12"/>
        <end position="21"/>
    </location>
</feature>
<dbReference type="Proteomes" id="UP001230978">
    <property type="component" value="Chromosome"/>
</dbReference>
<evidence type="ECO:0000256" key="3">
    <source>
        <dbReference type="SAM" id="MobiDB-lite"/>
    </source>
</evidence>
<feature type="region of interest" description="Disordered" evidence="3">
    <location>
        <begin position="1"/>
        <end position="21"/>
    </location>
</feature>
<evidence type="ECO:0000313" key="5">
    <source>
        <dbReference type="Proteomes" id="UP001230978"/>
    </source>
</evidence>
<dbReference type="Pfam" id="PF00216">
    <property type="entry name" value="Bac_DNA_binding"/>
    <property type="match status" value="1"/>
</dbReference>
<organism evidence="4 5">
    <name type="scientific">Fuscovulum ytuae</name>
    <dbReference type="NCBI Taxonomy" id="3042299"/>
    <lineage>
        <taxon>Bacteria</taxon>
        <taxon>Pseudomonadati</taxon>
        <taxon>Pseudomonadota</taxon>
        <taxon>Alphaproteobacteria</taxon>
        <taxon>Rhodobacterales</taxon>
        <taxon>Paracoccaceae</taxon>
        <taxon>Fuscovulum</taxon>
    </lineage>
</organism>
<dbReference type="InterPro" id="IPR000119">
    <property type="entry name" value="Hist_DNA-bd"/>
</dbReference>
<dbReference type="SUPFAM" id="SSF47729">
    <property type="entry name" value="IHF-like DNA-binding proteins"/>
    <property type="match status" value="1"/>
</dbReference>
<dbReference type="GO" id="GO:0003677">
    <property type="term" value="F:DNA binding"/>
    <property type="evidence" value="ECO:0007669"/>
    <property type="project" value="UniProtKB-KW"/>
</dbReference>
<accession>A0ABY8Q873</accession>
<comment type="similarity">
    <text evidence="1">Belongs to the bacterial histone-like protein family.</text>
</comment>
<evidence type="ECO:0000256" key="1">
    <source>
        <dbReference type="ARBA" id="ARBA00010529"/>
    </source>
</evidence>
<proteinExistence type="inferred from homology"/>
<evidence type="ECO:0000256" key="2">
    <source>
        <dbReference type="ARBA" id="ARBA00023125"/>
    </source>
</evidence>
<dbReference type="RefSeq" id="WP_281467634.1">
    <property type="nucleotide sequence ID" value="NZ_CP124535.1"/>
</dbReference>
<dbReference type="EMBL" id="CP124535">
    <property type="protein sequence ID" value="WGV16863.1"/>
    <property type="molecule type" value="Genomic_DNA"/>
</dbReference>
<evidence type="ECO:0000313" key="4">
    <source>
        <dbReference type="EMBL" id="WGV16863.1"/>
    </source>
</evidence>
<reference evidence="4 5" key="1">
    <citation type="submission" date="2023-04" db="EMBL/GenBank/DDBJ databases">
        <title>YMD61, complete Genome.</title>
        <authorList>
            <person name="Zhang J."/>
        </authorList>
    </citation>
    <scope>NUCLEOTIDE SEQUENCE [LARGE SCALE GENOMIC DNA]</scope>
    <source>
        <strain evidence="4 5">YMD61</strain>
    </source>
</reference>